<name>A0ABS4WVD3_9MICO</name>
<reference evidence="3 4" key="1">
    <citation type="submission" date="2021-03" db="EMBL/GenBank/DDBJ databases">
        <title>Sequencing the genomes of 1000 actinobacteria strains.</title>
        <authorList>
            <person name="Klenk H.-P."/>
        </authorList>
    </citation>
    <scope>NUCLEOTIDE SEQUENCE [LARGE SCALE GENOMIC DNA]</scope>
    <source>
        <strain evidence="3 4">DSM 14566</strain>
    </source>
</reference>
<dbReference type="EMBL" id="JAGIOD010000001">
    <property type="protein sequence ID" value="MBP2380166.1"/>
    <property type="molecule type" value="Genomic_DNA"/>
</dbReference>
<dbReference type="SUPFAM" id="SSF53850">
    <property type="entry name" value="Periplasmic binding protein-like II"/>
    <property type="match status" value="1"/>
</dbReference>
<evidence type="ECO:0000313" key="4">
    <source>
        <dbReference type="Proteomes" id="UP001519290"/>
    </source>
</evidence>
<dbReference type="Proteomes" id="UP001519290">
    <property type="component" value="Unassembled WGS sequence"/>
</dbReference>
<keyword evidence="3" id="KW-0675">Receptor</keyword>
<dbReference type="Gene3D" id="3.40.190.10">
    <property type="entry name" value="Periplasmic binding protein-like II"/>
    <property type="match status" value="1"/>
</dbReference>
<gene>
    <name evidence="3" type="ORF">JOF43_000123</name>
</gene>
<dbReference type="PIRSF" id="PIRSF017082">
    <property type="entry name" value="YflP"/>
    <property type="match status" value="1"/>
</dbReference>
<accession>A0ABS4WVD3</accession>
<dbReference type="Gene3D" id="3.40.190.150">
    <property type="entry name" value="Bordetella uptake gene, domain 1"/>
    <property type="match status" value="1"/>
</dbReference>
<dbReference type="PROSITE" id="PS51257">
    <property type="entry name" value="PROKAR_LIPOPROTEIN"/>
    <property type="match status" value="1"/>
</dbReference>
<dbReference type="PANTHER" id="PTHR42928">
    <property type="entry name" value="TRICARBOXYLATE-BINDING PROTEIN"/>
    <property type="match status" value="1"/>
</dbReference>
<dbReference type="InterPro" id="IPR005064">
    <property type="entry name" value="BUG"/>
</dbReference>
<dbReference type="Pfam" id="PF03401">
    <property type="entry name" value="TctC"/>
    <property type="match status" value="1"/>
</dbReference>
<comment type="caution">
    <text evidence="3">The sequence shown here is derived from an EMBL/GenBank/DDBJ whole genome shotgun (WGS) entry which is preliminary data.</text>
</comment>
<keyword evidence="2" id="KW-0732">Signal</keyword>
<evidence type="ECO:0000256" key="1">
    <source>
        <dbReference type="ARBA" id="ARBA00006987"/>
    </source>
</evidence>
<dbReference type="CDD" id="cd07012">
    <property type="entry name" value="PBP2_Bug_TTT"/>
    <property type="match status" value="1"/>
</dbReference>
<proteinExistence type="inferred from homology"/>
<evidence type="ECO:0000313" key="3">
    <source>
        <dbReference type="EMBL" id="MBP2380166.1"/>
    </source>
</evidence>
<comment type="similarity">
    <text evidence="1">Belongs to the UPF0065 (bug) family.</text>
</comment>
<sequence>MRINSSRGLILLVAAVMAGGAVSGCEAGGGGGEDGAACDALTMVVPYAPGGSSDTVGRALADAVTKQDGIRVEVTNPTGANGTVAATELATQRPDPCQVIYLPNGPFASMPYFQDVQFEPADFRGIAAVNEEPILLVVNADGPWKSVEDLRGAADHRFTYANSGTGSYTQLAMAQTFAELDQEAEGIPFDGSAPAITALLGDQVDAVAVHPGEAMQYLESGDLTALAVFGPERLESLPEVPTAAEQGVDVERSVWKAVYANAEIPDDAAAHLQSSFEEARGSDSVASTLSNLNSEPSEVPADELIGKLQAEHDENATTFAELGIIDG</sequence>
<feature type="signal peptide" evidence="2">
    <location>
        <begin position="1"/>
        <end position="27"/>
    </location>
</feature>
<protein>
    <submittedName>
        <fullName evidence="3">Tripartite-type tricarboxylate transporter receptor subunit TctC</fullName>
    </submittedName>
</protein>
<dbReference type="InterPro" id="IPR042100">
    <property type="entry name" value="Bug_dom1"/>
</dbReference>
<dbReference type="PANTHER" id="PTHR42928:SF5">
    <property type="entry name" value="BLR1237 PROTEIN"/>
    <property type="match status" value="1"/>
</dbReference>
<organism evidence="3 4">
    <name type="scientific">Brachybacterium sacelli</name>
    <dbReference type="NCBI Taxonomy" id="173364"/>
    <lineage>
        <taxon>Bacteria</taxon>
        <taxon>Bacillati</taxon>
        <taxon>Actinomycetota</taxon>
        <taxon>Actinomycetes</taxon>
        <taxon>Micrococcales</taxon>
        <taxon>Dermabacteraceae</taxon>
        <taxon>Brachybacterium</taxon>
    </lineage>
</organism>
<feature type="chain" id="PRO_5046897827" evidence="2">
    <location>
        <begin position="28"/>
        <end position="327"/>
    </location>
</feature>
<dbReference type="RefSeq" id="WP_209897837.1">
    <property type="nucleotide sequence ID" value="NZ_BAAAJW010000006.1"/>
</dbReference>
<evidence type="ECO:0000256" key="2">
    <source>
        <dbReference type="SAM" id="SignalP"/>
    </source>
</evidence>
<keyword evidence="4" id="KW-1185">Reference proteome</keyword>